<dbReference type="GO" id="GO:0031267">
    <property type="term" value="F:small GTPase binding"/>
    <property type="evidence" value="ECO:0007669"/>
    <property type="project" value="EnsemblFungi"/>
</dbReference>
<dbReference type="Proteomes" id="UP000002428">
    <property type="component" value="Chromosome K"/>
</dbReference>
<feature type="region of interest" description="Disordered" evidence="6">
    <location>
        <begin position="1"/>
        <end position="21"/>
    </location>
</feature>
<dbReference type="GO" id="GO:0005770">
    <property type="term" value="C:late endosome"/>
    <property type="evidence" value="ECO:0007669"/>
    <property type="project" value="UniProtKB-UniRule"/>
</dbReference>
<comment type="subcellular location">
    <subcellularLocation>
        <location evidence="4">Vacuole</location>
    </subcellularLocation>
</comment>
<dbReference type="GO" id="GO:0030897">
    <property type="term" value="C:HOPS complex"/>
    <property type="evidence" value="ECO:0007669"/>
    <property type="project" value="UniProtKB-UniRule"/>
</dbReference>
<dbReference type="InterPro" id="IPR015943">
    <property type="entry name" value="WD40/YVTN_repeat-like_dom_sf"/>
</dbReference>
<dbReference type="AlphaFoldDB" id="Q6FM87"/>
<gene>
    <name evidence="8 9" type="ordered locus">CAGL0K10076g</name>
</gene>
<evidence type="ECO:0000313" key="10">
    <source>
        <dbReference type="Proteomes" id="UP000002428"/>
    </source>
</evidence>
<dbReference type="PANTHER" id="PTHR12616">
    <property type="entry name" value="VACUOLAR PROTEIN SORTING VPS41"/>
    <property type="match status" value="1"/>
</dbReference>
<dbReference type="VEuPathDB" id="FungiDB:CAGL0K10076g"/>
<dbReference type="InterPro" id="IPR045111">
    <property type="entry name" value="Vps41/Vps8"/>
</dbReference>
<dbReference type="eggNOG" id="KOG2066">
    <property type="taxonomic scope" value="Eukaryota"/>
</dbReference>
<dbReference type="Gene3D" id="1.25.40.10">
    <property type="entry name" value="Tetratricopeptide repeat domain"/>
    <property type="match status" value="1"/>
</dbReference>
<dbReference type="SUPFAM" id="SSF50978">
    <property type="entry name" value="WD40 repeat-like"/>
    <property type="match status" value="1"/>
</dbReference>
<feature type="compositionally biased region" description="Low complexity" evidence="6">
    <location>
        <begin position="38"/>
        <end position="53"/>
    </location>
</feature>
<dbReference type="InterPro" id="IPR057780">
    <property type="entry name" value="Beta-prop_Vps41"/>
</dbReference>
<dbReference type="Pfam" id="PF23556">
    <property type="entry name" value="TPR_Vps41"/>
    <property type="match status" value="1"/>
</dbReference>
<dbReference type="STRING" id="284593.Q6FM87"/>
<dbReference type="SMART" id="SM00299">
    <property type="entry name" value="CLH"/>
    <property type="match status" value="1"/>
</dbReference>
<dbReference type="GO" id="GO:0034058">
    <property type="term" value="P:endosomal vesicle fusion"/>
    <property type="evidence" value="ECO:0007669"/>
    <property type="project" value="UniProtKB-UniRule"/>
</dbReference>
<evidence type="ECO:0000256" key="3">
    <source>
        <dbReference type="ARBA" id="ARBA00022927"/>
    </source>
</evidence>
<dbReference type="InterPro" id="IPR001680">
    <property type="entry name" value="WD40_rpt"/>
</dbReference>
<dbReference type="FunCoup" id="Q6FM87">
    <property type="interactions" value="755"/>
</dbReference>
<feature type="domain" description="Vps41 beta-propeller" evidence="7">
    <location>
        <begin position="200"/>
        <end position="541"/>
    </location>
</feature>
<organism evidence="9 10">
    <name type="scientific">Candida glabrata (strain ATCC 2001 / BCRC 20586 / JCM 3761 / NBRC 0622 / NRRL Y-65 / CBS 138)</name>
    <name type="common">Yeast</name>
    <name type="synonym">Nakaseomyces glabratus</name>
    <dbReference type="NCBI Taxonomy" id="284593"/>
    <lineage>
        <taxon>Eukaryota</taxon>
        <taxon>Fungi</taxon>
        <taxon>Dikarya</taxon>
        <taxon>Ascomycota</taxon>
        <taxon>Saccharomycotina</taxon>
        <taxon>Saccharomycetes</taxon>
        <taxon>Saccharomycetales</taxon>
        <taxon>Saccharomycetaceae</taxon>
        <taxon>Nakaseomyces</taxon>
    </lineage>
</organism>
<evidence type="ECO:0000256" key="1">
    <source>
        <dbReference type="ARBA" id="ARBA00009582"/>
    </source>
</evidence>
<keyword evidence="3 4" id="KW-0653">Protein transport</keyword>
<feature type="repeat" description="CHCR" evidence="5">
    <location>
        <begin position="786"/>
        <end position="931"/>
    </location>
</feature>
<keyword evidence="10" id="KW-1185">Reference proteome</keyword>
<dbReference type="InParanoid" id="Q6FM87"/>
<evidence type="ECO:0000313" key="8">
    <source>
        <dbReference type="CGD" id="CAL0134319"/>
    </source>
</evidence>
<dbReference type="EMBL" id="CR380957">
    <property type="protein sequence ID" value="CAG61620.1"/>
    <property type="molecule type" value="Genomic_DNA"/>
</dbReference>
<dbReference type="GO" id="GO:0006624">
    <property type="term" value="P:vacuolar protein processing"/>
    <property type="evidence" value="ECO:0007669"/>
    <property type="project" value="EnsemblFungi"/>
</dbReference>
<dbReference type="HOGENOM" id="CLU_001285_2_1_1"/>
<dbReference type="InterPro" id="IPR036322">
    <property type="entry name" value="WD40_repeat_dom_sf"/>
</dbReference>
<evidence type="ECO:0000259" key="7">
    <source>
        <dbReference type="Pfam" id="PF23411"/>
    </source>
</evidence>
<evidence type="ECO:0000256" key="5">
    <source>
        <dbReference type="PROSITE-ProRule" id="PRU01006"/>
    </source>
</evidence>
<dbReference type="GO" id="GO:0032258">
    <property type="term" value="P:cytoplasm to vacuole targeting by the Cvt pathway"/>
    <property type="evidence" value="ECO:0007669"/>
    <property type="project" value="EnsemblFungi"/>
</dbReference>
<evidence type="ECO:0000313" key="9">
    <source>
        <dbReference type="EMBL" id="CAG61620.1"/>
    </source>
</evidence>
<dbReference type="Gene3D" id="2.130.10.10">
    <property type="entry name" value="YVTN repeat-like/Quinoprotein amine dehydrogenase"/>
    <property type="match status" value="1"/>
</dbReference>
<comment type="similarity">
    <text evidence="1 4">Belongs to the VPS41 family.</text>
</comment>
<dbReference type="GO" id="GO:0035542">
    <property type="term" value="P:regulation of SNARE complex assembly"/>
    <property type="evidence" value="ECO:0007669"/>
    <property type="project" value="EnsemblFungi"/>
</dbReference>
<dbReference type="KEGG" id="cgr:2890213"/>
<comment type="function">
    <text evidence="4">Required for vacuolar assembly and vacuolar traffic.</text>
</comment>
<keyword evidence="4" id="KW-0926">Vacuole</keyword>
<keyword evidence="2 4" id="KW-0813">Transport</keyword>
<feature type="region of interest" description="Disordered" evidence="6">
    <location>
        <begin position="130"/>
        <end position="199"/>
    </location>
</feature>
<dbReference type="PIRSF" id="PIRSF028921">
    <property type="entry name" value="VPS41"/>
    <property type="match status" value="1"/>
</dbReference>
<dbReference type="GO" id="GO:0099022">
    <property type="term" value="P:vesicle tethering"/>
    <property type="evidence" value="ECO:0007669"/>
    <property type="project" value="EnsemblFungi"/>
</dbReference>
<dbReference type="OMA" id="PQLVWQD"/>
<dbReference type="GO" id="GO:0000329">
    <property type="term" value="C:fungal-type vacuole membrane"/>
    <property type="evidence" value="ECO:0007669"/>
    <property type="project" value="UniProtKB-UniRule"/>
</dbReference>
<dbReference type="Pfam" id="PF23411">
    <property type="entry name" value="Beta-prop_Vps41"/>
    <property type="match status" value="1"/>
</dbReference>
<accession>Q6FM87</accession>
<feature type="compositionally biased region" description="Acidic residues" evidence="6">
    <location>
        <begin position="157"/>
        <end position="196"/>
    </location>
</feature>
<sequence>MASKPDQIEPTGVKDEVNSTNDMTTRVISRNDLQINNENDVNENTTDANTNDECMTTVPSTIDESPKDSRIENKDFGSKNNVAFLEDTVSTEDDQISRAANHIGRDESVDTETAESVVLGKVYTDIDKSSPVSEAATNNNNADTSIIETQTSKGDDDKDDEDDEDDLEDEDGEDDEDEEDDEKEDDDDDEDDDGDEPPLLKYSRIKNLFVDLPKRDSISTCCFGETFFAFGTHMGLLHITKPDFSAIKTLKCHRSSILCINIESDTIATASIDGTVIIISMDDLQNLTAYDFKRPVNAVALHSNYSTNKLFISGGMAGDVILTQRNWLGNRSDIILDSKKGPIMGIFIVDDMLIWMNDDGITICDIPSRTIMLTTKFPIGLEYERPDLFKPFLHKIDTDRFMVGWGRHLWAFKFSKITDPKNESAKLVSLISSAASSLKITPEKNVVLESHHCLDQYLAGIASFKGDQLMCLGFPVSENNDPLKGILPQISIIDLWDASEIYSNDIVTKDYDKSNLNDYHLGVQLNNDINEYYLISKFDYIKIDTLTLKDHYDWYYEKKNYTRAWEVGKVILPPHSLFGLGVKAVNDLIHKKQILNALEMSRRVFDTIDQLHNQELRSDNDLDWGKLYEHFLQISQAYQLSDFLPNSKRIPSQIYEKILSSLIDNNKIEDLKDCIIKWGDKITNIETIETKLLQLKSAQQTSNSKKELIDSLVSLNLEAKRFSKVIPYMIENKDDRIFEILVRNKLTSHFLSDITSIILVPLGDKDINKLDIKDLRQILKKSTDFICTSLRTIRLSYLIERLSADTNLSKLKLVVLEEIFTRDPSLLRGNEDTMVELYALCDPPKLLPFLKEYDGYSNTKAIDICKGRKDLYHELIYLLGRVGETKRALSIIIDELNDPQLAIQFVKSWGDQELLDFMIGYSLDKPDFVIALLQCEDQSGNMHVKVLKGVPENLEIEGIAPILKNMTKEDMLEIVSKQILASIVEEDTENYAKDWIKYRKLGRVFDVH</sequence>
<feature type="compositionally biased region" description="Polar residues" evidence="6">
    <location>
        <begin position="130"/>
        <end position="152"/>
    </location>
</feature>
<dbReference type="SMART" id="SM00320">
    <property type="entry name" value="WD40"/>
    <property type="match status" value="2"/>
</dbReference>
<dbReference type="GO" id="GO:0034727">
    <property type="term" value="P:piecemeal microautophagy of the nucleus"/>
    <property type="evidence" value="ECO:0007669"/>
    <property type="project" value="EnsemblFungi"/>
</dbReference>
<dbReference type="PROSITE" id="PS50236">
    <property type="entry name" value="CHCR"/>
    <property type="match status" value="1"/>
</dbReference>
<dbReference type="GO" id="GO:0042144">
    <property type="term" value="P:vacuole fusion, non-autophagic"/>
    <property type="evidence" value="ECO:0007669"/>
    <property type="project" value="EnsemblFungi"/>
</dbReference>
<dbReference type="GO" id="GO:0035091">
    <property type="term" value="F:phosphatidylinositol binding"/>
    <property type="evidence" value="ECO:0007669"/>
    <property type="project" value="EnsemblFungi"/>
</dbReference>
<reference evidence="9 10" key="1">
    <citation type="journal article" date="2004" name="Nature">
        <title>Genome evolution in yeasts.</title>
        <authorList>
            <consortium name="Genolevures"/>
            <person name="Dujon B."/>
            <person name="Sherman D."/>
            <person name="Fischer G."/>
            <person name="Durrens P."/>
            <person name="Casaregola S."/>
            <person name="Lafontaine I."/>
            <person name="de Montigny J."/>
            <person name="Marck C."/>
            <person name="Neuveglise C."/>
            <person name="Talla E."/>
            <person name="Goffard N."/>
            <person name="Frangeul L."/>
            <person name="Aigle M."/>
            <person name="Anthouard V."/>
            <person name="Babour A."/>
            <person name="Barbe V."/>
            <person name="Barnay S."/>
            <person name="Blanchin S."/>
            <person name="Beckerich J.M."/>
            <person name="Beyne E."/>
            <person name="Bleykasten C."/>
            <person name="Boisrame A."/>
            <person name="Boyer J."/>
            <person name="Cattolico L."/>
            <person name="Confanioleri F."/>
            <person name="de Daruvar A."/>
            <person name="Despons L."/>
            <person name="Fabre E."/>
            <person name="Fairhead C."/>
            <person name="Ferry-Dumazet H."/>
            <person name="Groppi A."/>
            <person name="Hantraye F."/>
            <person name="Hennequin C."/>
            <person name="Jauniaux N."/>
            <person name="Joyet P."/>
            <person name="Kachouri R."/>
            <person name="Kerrest A."/>
            <person name="Koszul R."/>
            <person name="Lemaire M."/>
            <person name="Lesur I."/>
            <person name="Ma L."/>
            <person name="Muller H."/>
            <person name="Nicaud J.M."/>
            <person name="Nikolski M."/>
            <person name="Oztas S."/>
            <person name="Ozier-Kalogeropoulos O."/>
            <person name="Pellenz S."/>
            <person name="Potier S."/>
            <person name="Richard G.F."/>
            <person name="Straub M.L."/>
            <person name="Suleau A."/>
            <person name="Swennene D."/>
            <person name="Tekaia F."/>
            <person name="Wesolowski-Louvel M."/>
            <person name="Westhof E."/>
            <person name="Wirth B."/>
            <person name="Zeniou-Meyer M."/>
            <person name="Zivanovic I."/>
            <person name="Bolotin-Fukuhara M."/>
            <person name="Thierry A."/>
            <person name="Bouchier C."/>
            <person name="Caudron B."/>
            <person name="Scarpelli C."/>
            <person name="Gaillardin C."/>
            <person name="Weissenbach J."/>
            <person name="Wincker P."/>
            <person name="Souciet J.L."/>
        </authorList>
    </citation>
    <scope>NUCLEOTIDE SEQUENCE [LARGE SCALE GENOMIC DNA]</scope>
    <source>
        <strain evidence="10">ATCC 2001 / BCRC 20586 / JCM 3761 / NBRC 0622 / NRRL Y-65 / CBS 138</strain>
    </source>
</reference>
<dbReference type="InterPro" id="IPR011990">
    <property type="entry name" value="TPR-like_helical_dom_sf"/>
</dbReference>
<dbReference type="CGD" id="CAL0134319">
    <property type="gene designation" value="CAGL0K10076g"/>
</dbReference>
<proteinExistence type="inferred from homology"/>
<dbReference type="InterPro" id="IPR000547">
    <property type="entry name" value="Clathrin_H-chain/VPS_repeat"/>
</dbReference>
<evidence type="ECO:0000256" key="6">
    <source>
        <dbReference type="SAM" id="MobiDB-lite"/>
    </source>
</evidence>
<name>Q6FM87_CANGA</name>
<protein>
    <recommendedName>
        <fullName evidence="4">Vacuolar protein sorting-associated protein 41</fullName>
    </recommendedName>
</protein>
<dbReference type="InterPro" id="IPR016902">
    <property type="entry name" value="Vps41"/>
</dbReference>
<dbReference type="PANTHER" id="PTHR12616:SF1">
    <property type="entry name" value="VACUOLAR PROTEIN SORTING-ASSOCIATED PROTEIN 41 HOMOLOG"/>
    <property type="match status" value="1"/>
</dbReference>
<evidence type="ECO:0000256" key="2">
    <source>
        <dbReference type="ARBA" id="ARBA00022448"/>
    </source>
</evidence>
<evidence type="ECO:0000256" key="4">
    <source>
        <dbReference type="PIRNR" id="PIRNR028921"/>
    </source>
</evidence>
<dbReference type="GO" id="GO:0009267">
    <property type="term" value="P:cellular response to starvation"/>
    <property type="evidence" value="ECO:0007669"/>
    <property type="project" value="TreeGrafter"/>
</dbReference>
<feature type="region of interest" description="Disordered" evidence="6">
    <location>
        <begin position="38"/>
        <end position="57"/>
    </location>
</feature>